<organism evidence="1 2">
    <name type="scientific">Eumeta variegata</name>
    <name type="common">Bagworm moth</name>
    <name type="synonym">Eumeta japonica</name>
    <dbReference type="NCBI Taxonomy" id="151549"/>
    <lineage>
        <taxon>Eukaryota</taxon>
        <taxon>Metazoa</taxon>
        <taxon>Ecdysozoa</taxon>
        <taxon>Arthropoda</taxon>
        <taxon>Hexapoda</taxon>
        <taxon>Insecta</taxon>
        <taxon>Pterygota</taxon>
        <taxon>Neoptera</taxon>
        <taxon>Endopterygota</taxon>
        <taxon>Lepidoptera</taxon>
        <taxon>Glossata</taxon>
        <taxon>Ditrysia</taxon>
        <taxon>Tineoidea</taxon>
        <taxon>Psychidae</taxon>
        <taxon>Oiketicinae</taxon>
        <taxon>Eumeta</taxon>
    </lineage>
</organism>
<evidence type="ECO:0000313" key="1">
    <source>
        <dbReference type="EMBL" id="GBP83333.1"/>
    </source>
</evidence>
<comment type="caution">
    <text evidence="1">The sequence shown here is derived from an EMBL/GenBank/DDBJ whole genome shotgun (WGS) entry which is preliminary data.</text>
</comment>
<sequence length="134" mass="14815">MESALSLQSSDLKLTLFRKRASHPNLLTYSVKHGLWSLELTTASVKIALEQNRSLPGSRGCRHPRKNTNRRCPVSNLGAGSDRLRRLVSRETRPVDSGLTLGDCFLHHGLVAVGGGCRCRDESVVDNLLRFIHA</sequence>
<dbReference type="AlphaFoldDB" id="A0A4C1Z878"/>
<gene>
    <name evidence="1" type="ORF">EVAR_54350_1</name>
</gene>
<protein>
    <submittedName>
        <fullName evidence="1">Uncharacterized protein</fullName>
    </submittedName>
</protein>
<dbReference type="Proteomes" id="UP000299102">
    <property type="component" value="Unassembled WGS sequence"/>
</dbReference>
<dbReference type="EMBL" id="BGZK01001615">
    <property type="protein sequence ID" value="GBP83333.1"/>
    <property type="molecule type" value="Genomic_DNA"/>
</dbReference>
<accession>A0A4C1Z878</accession>
<evidence type="ECO:0000313" key="2">
    <source>
        <dbReference type="Proteomes" id="UP000299102"/>
    </source>
</evidence>
<reference evidence="1 2" key="1">
    <citation type="journal article" date="2019" name="Commun. Biol.">
        <title>The bagworm genome reveals a unique fibroin gene that provides high tensile strength.</title>
        <authorList>
            <person name="Kono N."/>
            <person name="Nakamura H."/>
            <person name="Ohtoshi R."/>
            <person name="Tomita M."/>
            <person name="Numata K."/>
            <person name="Arakawa K."/>
        </authorList>
    </citation>
    <scope>NUCLEOTIDE SEQUENCE [LARGE SCALE GENOMIC DNA]</scope>
</reference>
<keyword evidence="2" id="KW-1185">Reference proteome</keyword>
<name>A0A4C1Z878_EUMVA</name>
<proteinExistence type="predicted"/>